<evidence type="ECO:0000313" key="4">
    <source>
        <dbReference type="EMBL" id="SEG26538.1"/>
    </source>
</evidence>
<gene>
    <name evidence="4" type="ORF">SAMN05444001_1257</name>
</gene>
<name>A0A8G2BZH4_9BACT</name>
<accession>A0A8G2BZH4</accession>
<dbReference type="InterPro" id="IPR015943">
    <property type="entry name" value="WD40/YVTN_repeat-like_dom_sf"/>
</dbReference>
<feature type="transmembrane region" description="Helical" evidence="2">
    <location>
        <begin position="487"/>
        <end position="509"/>
    </location>
</feature>
<keyword evidence="2" id="KW-0472">Membrane</keyword>
<dbReference type="InterPro" id="IPR000792">
    <property type="entry name" value="Tscrpt_reg_LuxR_C"/>
</dbReference>
<comment type="caution">
    <text evidence="4">The sequence shown here is derived from an EMBL/GenBank/DDBJ whole genome shotgun (WGS) entry which is preliminary data.</text>
</comment>
<feature type="coiled-coil region" evidence="1">
    <location>
        <begin position="522"/>
        <end position="581"/>
    </location>
</feature>
<dbReference type="Gene3D" id="2.60.40.10">
    <property type="entry name" value="Immunoglobulins"/>
    <property type="match status" value="1"/>
</dbReference>
<protein>
    <submittedName>
        <fullName evidence="4">Regulatory protein, luxR family</fullName>
    </submittedName>
</protein>
<feature type="domain" description="HTH luxR-type" evidence="3">
    <location>
        <begin position="626"/>
        <end position="683"/>
    </location>
</feature>
<dbReference type="InterPro" id="IPR016032">
    <property type="entry name" value="Sig_transdc_resp-reg_C-effctor"/>
</dbReference>
<organism evidence="4 5">
    <name type="scientific">Parabacteroides chinchillae</name>
    <dbReference type="NCBI Taxonomy" id="871327"/>
    <lineage>
        <taxon>Bacteria</taxon>
        <taxon>Pseudomonadati</taxon>
        <taxon>Bacteroidota</taxon>
        <taxon>Bacteroidia</taxon>
        <taxon>Bacteroidales</taxon>
        <taxon>Tannerellaceae</taxon>
        <taxon>Parabacteroides</taxon>
    </lineage>
</organism>
<dbReference type="Gene3D" id="2.130.10.10">
    <property type="entry name" value="YVTN repeat-like/Quinoprotein amine dehydrogenase"/>
    <property type="match status" value="1"/>
</dbReference>
<keyword evidence="2" id="KW-1133">Transmembrane helix</keyword>
<keyword evidence="2" id="KW-0812">Transmembrane</keyword>
<dbReference type="SUPFAM" id="SSF46894">
    <property type="entry name" value="C-terminal effector domain of the bipartite response regulators"/>
    <property type="match status" value="1"/>
</dbReference>
<dbReference type="Proteomes" id="UP000236725">
    <property type="component" value="Unassembled WGS sequence"/>
</dbReference>
<dbReference type="InterPro" id="IPR011123">
    <property type="entry name" value="Y_Y_Y"/>
</dbReference>
<dbReference type="Pfam" id="PF07495">
    <property type="entry name" value="Y_Y_Y"/>
    <property type="match status" value="1"/>
</dbReference>
<reference evidence="4 5" key="1">
    <citation type="submission" date="2016-10" db="EMBL/GenBank/DDBJ databases">
        <authorList>
            <person name="Varghese N."/>
            <person name="Submissions S."/>
        </authorList>
    </citation>
    <scope>NUCLEOTIDE SEQUENCE [LARGE SCALE GENOMIC DNA]</scope>
    <source>
        <strain evidence="4 5">DSM 29073</strain>
    </source>
</reference>
<dbReference type="RefSeq" id="WP_103984394.1">
    <property type="nucleotide sequence ID" value="NZ_FNVS01000025.1"/>
</dbReference>
<dbReference type="InterPro" id="IPR036388">
    <property type="entry name" value="WH-like_DNA-bd_sf"/>
</dbReference>
<keyword evidence="1" id="KW-0175">Coiled coil</keyword>
<evidence type="ECO:0000313" key="5">
    <source>
        <dbReference type="Proteomes" id="UP000236725"/>
    </source>
</evidence>
<evidence type="ECO:0000256" key="2">
    <source>
        <dbReference type="SAM" id="Phobius"/>
    </source>
</evidence>
<dbReference type="Gene3D" id="1.10.10.10">
    <property type="entry name" value="Winged helix-like DNA-binding domain superfamily/Winged helix DNA-binding domain"/>
    <property type="match status" value="1"/>
</dbReference>
<evidence type="ECO:0000259" key="3">
    <source>
        <dbReference type="SMART" id="SM00421"/>
    </source>
</evidence>
<evidence type="ECO:0000256" key="1">
    <source>
        <dbReference type="SAM" id="Coils"/>
    </source>
</evidence>
<dbReference type="EMBL" id="FNVS01000025">
    <property type="protein sequence ID" value="SEG26538.1"/>
    <property type="molecule type" value="Genomic_DNA"/>
</dbReference>
<proteinExistence type="predicted"/>
<dbReference type="GO" id="GO:0006355">
    <property type="term" value="P:regulation of DNA-templated transcription"/>
    <property type="evidence" value="ECO:0007669"/>
    <property type="project" value="InterPro"/>
</dbReference>
<dbReference type="AlphaFoldDB" id="A0A8G2BZH4"/>
<keyword evidence="5" id="KW-1185">Reference proteome</keyword>
<sequence length="686" mass="79290">MFKLPLILFFTILTAFIMQAVPVVPPSFLIQNYGVDDYKASCQNWALSVSHNGILYVANNSGLLSFDGNTWRLYPLPDNDIINGVTYFDNKIYTKTEDNVYGYWTSDNMGQLHYHTIDKLPDGVGFDSHVEPYLLPEEVKQAQPTAYATIRDLHFTGTETSGLYITNKEGDILLHLHHNNRLQDNLVRAICVQDEKLVWVAFDNGLSQIALDPPITLLAERSNIGKLKKGYLNGDELYIQTNIGYYKRRMQPGEKFLPIPEKEAQSFLPDNKANPKLKIDGLFKNTDALGIFSKAQYIYPAPENLYWLTYKNEAGLFHLEDEKGSMKCRILFDNYNMNLVTRGDAIFPLSSNLYLVSAMQGILLVDTRQLIESNLGNTSLRFAEIDYIYNETLQKLPLDTKTISLPHNFKEMNVYAGTSIFTSNHQISYKIEGVSSDWSDWQKDGKISFLQLPEGTYELKVRKYVIKGPYPEISLIIEVRPPWYNSIWAYIGYLFAIWLIVQGGLHYYLKSLRKEEQNKLEADKLAEQHKVHQLKSEMLEAELQNKNNELTLQTSALVKKNEAMQALLKELDHQKEALADRYPNKMYNRLRTLIEETLNDQDCWILFENYFNSAHRNFMDKLREQYSDITAGDLRICCFLRMNLSTKEIASLLNISVRAVEIRRYRLRKRLGLDSDTNLADFLMRF</sequence>
<dbReference type="InterPro" id="IPR013783">
    <property type="entry name" value="Ig-like_fold"/>
</dbReference>
<dbReference type="SMART" id="SM00421">
    <property type="entry name" value="HTH_LUXR"/>
    <property type="match status" value="1"/>
</dbReference>
<dbReference type="GO" id="GO:0003677">
    <property type="term" value="F:DNA binding"/>
    <property type="evidence" value="ECO:0007669"/>
    <property type="project" value="InterPro"/>
</dbReference>